<name>A0A7X1HXP6_9ACTN</name>
<accession>A0A7X1HXP6</accession>
<dbReference type="GO" id="GO:0016787">
    <property type="term" value="F:hydrolase activity"/>
    <property type="evidence" value="ECO:0007669"/>
    <property type="project" value="UniProtKB-KW"/>
</dbReference>
<dbReference type="SUPFAM" id="SSF53474">
    <property type="entry name" value="alpha/beta-Hydrolases"/>
    <property type="match status" value="1"/>
</dbReference>
<keyword evidence="1 3" id="KW-0378">Hydrolase</keyword>
<dbReference type="OrthoDB" id="2987348at2"/>
<proteinExistence type="predicted"/>
<evidence type="ECO:0000313" key="3">
    <source>
        <dbReference type="EMBL" id="MBC2864962.1"/>
    </source>
</evidence>
<dbReference type="AlphaFoldDB" id="A0A7X1HXP6"/>
<dbReference type="GO" id="GO:0016020">
    <property type="term" value="C:membrane"/>
    <property type="evidence" value="ECO:0007669"/>
    <property type="project" value="TreeGrafter"/>
</dbReference>
<dbReference type="Proteomes" id="UP000517694">
    <property type="component" value="Unassembled WGS sequence"/>
</dbReference>
<keyword evidence="4" id="KW-1185">Reference proteome</keyword>
<sequence>MTYEVKMMCDLGRSLVVEGTTIKWDVVGEGPDLVLVHGNGANHAWWGPLGKLLADRYRLTLMDLSGHGDSDHRGQYEPRFWVNEVRAVMAASEVVDPILVGHSMGGRVVLTLAAEHPDELAGLVLFDTSIRPASRYRNFRLLERKPPPVYATKEAAIARFRLKPEQPHPGPETMVPLAEKALKRTADGWTWKYDHRALTRFTDAGVDAAARLVTVPMAYVYAGGSAVVDDDLADYVLKVVPGPVTKTRVEDAYHHVILDQPKLCARSIDEFVCSLRGVVEREAG</sequence>
<dbReference type="EMBL" id="JACMHY010000002">
    <property type="protein sequence ID" value="MBC2864962.1"/>
    <property type="molecule type" value="Genomic_DNA"/>
</dbReference>
<reference evidence="3 4" key="1">
    <citation type="submission" date="2020-08" db="EMBL/GenBank/DDBJ databases">
        <title>Whole-Genome Sequence of French Clinical Streptomyces mexicanus Strain Q0842.</title>
        <authorList>
            <person name="Boxberger M."/>
            <person name="La Scola B."/>
        </authorList>
    </citation>
    <scope>NUCLEOTIDE SEQUENCE [LARGE SCALE GENOMIC DNA]</scope>
    <source>
        <strain evidence="3 4">Marseille-Q0842</strain>
    </source>
</reference>
<dbReference type="PRINTS" id="PR00111">
    <property type="entry name" value="ABHYDROLASE"/>
</dbReference>
<organism evidence="3 4">
    <name type="scientific">Streptomyces mexicanus</name>
    <dbReference type="NCBI Taxonomy" id="178566"/>
    <lineage>
        <taxon>Bacteria</taxon>
        <taxon>Bacillati</taxon>
        <taxon>Actinomycetota</taxon>
        <taxon>Actinomycetes</taxon>
        <taxon>Kitasatosporales</taxon>
        <taxon>Streptomycetaceae</taxon>
        <taxon>Streptomyces</taxon>
    </lineage>
</organism>
<dbReference type="InterPro" id="IPR050266">
    <property type="entry name" value="AB_hydrolase_sf"/>
</dbReference>
<evidence type="ECO:0000313" key="4">
    <source>
        <dbReference type="Proteomes" id="UP000517694"/>
    </source>
</evidence>
<dbReference type="PANTHER" id="PTHR43798">
    <property type="entry name" value="MONOACYLGLYCEROL LIPASE"/>
    <property type="match status" value="1"/>
</dbReference>
<dbReference type="Pfam" id="PF00561">
    <property type="entry name" value="Abhydrolase_1"/>
    <property type="match status" value="1"/>
</dbReference>
<dbReference type="InterPro" id="IPR000639">
    <property type="entry name" value="Epox_hydrolase-like"/>
</dbReference>
<comment type="caution">
    <text evidence="3">The sequence shown here is derived from an EMBL/GenBank/DDBJ whole genome shotgun (WGS) entry which is preliminary data.</text>
</comment>
<evidence type="ECO:0000256" key="1">
    <source>
        <dbReference type="ARBA" id="ARBA00022801"/>
    </source>
</evidence>
<dbReference type="InterPro" id="IPR000073">
    <property type="entry name" value="AB_hydrolase_1"/>
</dbReference>
<dbReference type="PANTHER" id="PTHR43798:SF31">
    <property type="entry name" value="AB HYDROLASE SUPERFAMILY PROTEIN YCLE"/>
    <property type="match status" value="1"/>
</dbReference>
<feature type="domain" description="AB hydrolase-1" evidence="2">
    <location>
        <begin position="33"/>
        <end position="258"/>
    </location>
</feature>
<dbReference type="Gene3D" id="3.40.50.1820">
    <property type="entry name" value="alpha/beta hydrolase"/>
    <property type="match status" value="1"/>
</dbReference>
<dbReference type="InterPro" id="IPR029058">
    <property type="entry name" value="AB_hydrolase_fold"/>
</dbReference>
<dbReference type="RefSeq" id="WP_159663461.1">
    <property type="nucleotide sequence ID" value="NZ_JACMHY010000002.1"/>
</dbReference>
<evidence type="ECO:0000259" key="2">
    <source>
        <dbReference type="Pfam" id="PF00561"/>
    </source>
</evidence>
<dbReference type="PRINTS" id="PR00412">
    <property type="entry name" value="EPOXHYDRLASE"/>
</dbReference>
<protein>
    <submittedName>
        <fullName evidence="3">Alpha/beta hydrolase</fullName>
    </submittedName>
</protein>
<gene>
    <name evidence="3" type="ORF">H1R13_08100</name>
</gene>